<sequence length="330" mass="36246">MSFTNQLSSFSYIDTTAHSKLYYDYDALLFGQQLVDNLSPVTTAFKSEEKVTDHKDAGNLQNELLEFHDFSGPNMVDYTIPTNIRGSDSLLSFQLAGYDPSSANHRLNAQNLMTFQSPTSSMEEVELFQYPTDAPQLFGMPSLSSSSSILTFASSSSDSNSYSPNSHDLPPILTSFEINDNLIELCSLEYDHTTHDEEIDVDIALNGSDSQYVAVSQSYHSTTNTATINKESINHKRQKLGGEFSIKASPPLVGNDSESTSPALKKSPISQFKPCRKARSRSVTGTTANLFLKSSSDSPSSPSNPFYKPPAILRRFSDIDSFKLSSVGES</sequence>
<feature type="region of interest" description="Disordered" evidence="1">
    <location>
        <begin position="291"/>
        <end position="310"/>
    </location>
</feature>
<gene>
    <name evidence="2" type="ORF">CANARDRAFT_114376</name>
</gene>
<evidence type="ECO:0000313" key="3">
    <source>
        <dbReference type="Proteomes" id="UP000094801"/>
    </source>
</evidence>
<dbReference type="EMBL" id="KV453849">
    <property type="protein sequence ID" value="ODV86703.1"/>
    <property type="molecule type" value="Genomic_DNA"/>
</dbReference>
<name>A0A1E4T4K8_9ASCO</name>
<dbReference type="Proteomes" id="UP000094801">
    <property type="component" value="Unassembled WGS sequence"/>
</dbReference>
<proteinExistence type="predicted"/>
<feature type="compositionally biased region" description="Low complexity" evidence="1">
    <location>
        <begin position="294"/>
        <end position="305"/>
    </location>
</feature>
<evidence type="ECO:0000313" key="2">
    <source>
        <dbReference type="EMBL" id="ODV86703.1"/>
    </source>
</evidence>
<protein>
    <submittedName>
        <fullName evidence="2">Uncharacterized protein</fullName>
    </submittedName>
</protein>
<dbReference type="AlphaFoldDB" id="A0A1E4T4K8"/>
<feature type="region of interest" description="Disordered" evidence="1">
    <location>
        <begin position="246"/>
        <end position="278"/>
    </location>
</feature>
<accession>A0A1E4T4K8</accession>
<evidence type="ECO:0000256" key="1">
    <source>
        <dbReference type="SAM" id="MobiDB-lite"/>
    </source>
</evidence>
<keyword evidence="3" id="KW-1185">Reference proteome</keyword>
<reference evidence="3" key="1">
    <citation type="submission" date="2016-04" db="EMBL/GenBank/DDBJ databases">
        <title>Comparative genomics of biotechnologically important yeasts.</title>
        <authorList>
            <consortium name="DOE Joint Genome Institute"/>
            <person name="Riley R."/>
            <person name="Haridas S."/>
            <person name="Wolfe K.H."/>
            <person name="Lopes M.R."/>
            <person name="Hittinger C.T."/>
            <person name="Goker M."/>
            <person name="Salamov A."/>
            <person name="Wisecaver J."/>
            <person name="Long T.M."/>
            <person name="Aerts A.L."/>
            <person name="Barry K."/>
            <person name="Choi C."/>
            <person name="Clum A."/>
            <person name="Coughlan A.Y."/>
            <person name="Deshpande S."/>
            <person name="Douglass A.P."/>
            <person name="Hanson S.J."/>
            <person name="Klenk H.-P."/>
            <person name="Labutti K."/>
            <person name="Lapidus A."/>
            <person name="Lindquist E."/>
            <person name="Lipzen A."/>
            <person name="Meier-Kolthoff J.P."/>
            <person name="Ohm R.A."/>
            <person name="Otillar R.P."/>
            <person name="Pangilinan J."/>
            <person name="Peng Y."/>
            <person name="Rokas A."/>
            <person name="Rosa C.A."/>
            <person name="Scheuner C."/>
            <person name="Sibirny A.A."/>
            <person name="Slot J.C."/>
            <person name="Stielow J.B."/>
            <person name="Sun H."/>
            <person name="Kurtzman C.P."/>
            <person name="Blackwell M."/>
            <person name="Grigoriev I.V."/>
            <person name="Jeffries T.W."/>
        </authorList>
    </citation>
    <scope>NUCLEOTIDE SEQUENCE [LARGE SCALE GENOMIC DNA]</scope>
    <source>
        <strain evidence="3">NRRL YB-2248</strain>
    </source>
</reference>
<organism evidence="2 3">
    <name type="scientific">[Candida] arabinofermentans NRRL YB-2248</name>
    <dbReference type="NCBI Taxonomy" id="983967"/>
    <lineage>
        <taxon>Eukaryota</taxon>
        <taxon>Fungi</taxon>
        <taxon>Dikarya</taxon>
        <taxon>Ascomycota</taxon>
        <taxon>Saccharomycotina</taxon>
        <taxon>Pichiomycetes</taxon>
        <taxon>Pichiales</taxon>
        <taxon>Pichiaceae</taxon>
        <taxon>Ogataea</taxon>
        <taxon>Ogataea/Candida clade</taxon>
    </lineage>
</organism>